<dbReference type="Pfam" id="PF13480">
    <property type="entry name" value="Acetyltransf_6"/>
    <property type="match status" value="1"/>
</dbReference>
<dbReference type="Gene3D" id="3.40.630.30">
    <property type="match status" value="1"/>
</dbReference>
<gene>
    <name evidence="2" type="ORF">LCGC14_0724040</name>
</gene>
<dbReference type="InterPro" id="IPR038740">
    <property type="entry name" value="BioF2-like_GNAT_dom"/>
</dbReference>
<dbReference type="AlphaFoldDB" id="A0A0F9SWT6"/>
<proteinExistence type="predicted"/>
<dbReference type="InterPro" id="IPR016181">
    <property type="entry name" value="Acyl_CoA_acyltransferase"/>
</dbReference>
<evidence type="ECO:0000313" key="2">
    <source>
        <dbReference type="EMBL" id="KKN41356.1"/>
    </source>
</evidence>
<sequence>MRDTVSSGLSKNRLRVEVIDTYTGFMAVEQAWKSLEDRDPEMTVFLSWDWLAQPFRQNPFKWSVIAVYTRNGGDLIGLLPLKYGVRWSASQKEFQTEIEAGGRLIFSEYTGFLCDPEFEQPALEAMARHLRAMPWSRLSLRYVAQHHRAEIFCTAFERPGYSASWKEYRTGNGETDNLICPHVALPDDFETYLDTCISAEIQNSYRKIQQQYFANGEYRFTHCDAECFDSDIATLMTLWKQETTTSDQVKKSKKMADNFKTMLRSAVASDALFLPILWRGETPLAALGHVMDPKVGAMHFIIAGRNPAADEDFIAAVLHFHSIECAILLGCEYYDFGHGDEQYKFSYGAEPVEVRYLSIRRKNATADKVFDSIGSGAALKRIEEFLAVGKVDEARHGCRQLSRILS</sequence>
<dbReference type="SUPFAM" id="SSF55729">
    <property type="entry name" value="Acyl-CoA N-acyltransferases (Nat)"/>
    <property type="match status" value="1"/>
</dbReference>
<feature type="domain" description="BioF2-like acetyltransferase" evidence="1">
    <location>
        <begin position="203"/>
        <end position="344"/>
    </location>
</feature>
<comment type="caution">
    <text evidence="2">The sequence shown here is derived from an EMBL/GenBank/DDBJ whole genome shotgun (WGS) entry which is preliminary data.</text>
</comment>
<protein>
    <recommendedName>
        <fullName evidence="1">BioF2-like acetyltransferase domain-containing protein</fullName>
    </recommendedName>
</protein>
<reference evidence="2" key="1">
    <citation type="journal article" date="2015" name="Nature">
        <title>Complex archaea that bridge the gap between prokaryotes and eukaryotes.</title>
        <authorList>
            <person name="Spang A."/>
            <person name="Saw J.H."/>
            <person name="Jorgensen S.L."/>
            <person name="Zaremba-Niedzwiedzka K."/>
            <person name="Martijn J."/>
            <person name="Lind A.E."/>
            <person name="van Eijk R."/>
            <person name="Schleper C."/>
            <person name="Guy L."/>
            <person name="Ettema T.J."/>
        </authorList>
    </citation>
    <scope>NUCLEOTIDE SEQUENCE</scope>
</reference>
<accession>A0A0F9SWT6</accession>
<dbReference type="EMBL" id="LAZR01001652">
    <property type="protein sequence ID" value="KKN41356.1"/>
    <property type="molecule type" value="Genomic_DNA"/>
</dbReference>
<evidence type="ECO:0000259" key="1">
    <source>
        <dbReference type="Pfam" id="PF13480"/>
    </source>
</evidence>
<organism evidence="2">
    <name type="scientific">marine sediment metagenome</name>
    <dbReference type="NCBI Taxonomy" id="412755"/>
    <lineage>
        <taxon>unclassified sequences</taxon>
        <taxon>metagenomes</taxon>
        <taxon>ecological metagenomes</taxon>
    </lineage>
</organism>
<name>A0A0F9SWT6_9ZZZZ</name>